<dbReference type="Proteomes" id="UP000264217">
    <property type="component" value="Unassembled WGS sequence"/>
</dbReference>
<proteinExistence type="predicted"/>
<organism evidence="3 4">
    <name type="scientific">Mucilaginibacter conchicola</name>
    <dbReference type="NCBI Taxonomy" id="2303333"/>
    <lineage>
        <taxon>Bacteria</taxon>
        <taxon>Pseudomonadati</taxon>
        <taxon>Bacteroidota</taxon>
        <taxon>Sphingobacteriia</taxon>
        <taxon>Sphingobacteriales</taxon>
        <taxon>Sphingobacteriaceae</taxon>
        <taxon>Mucilaginibacter</taxon>
    </lineage>
</organism>
<evidence type="ECO:0000313" key="4">
    <source>
        <dbReference type="Proteomes" id="UP000264217"/>
    </source>
</evidence>
<dbReference type="InterPro" id="IPR001789">
    <property type="entry name" value="Sig_transdc_resp-reg_receiver"/>
</dbReference>
<keyword evidence="1" id="KW-0597">Phosphoprotein</keyword>
<dbReference type="PANTHER" id="PTHR43228:SF1">
    <property type="entry name" value="TWO-COMPONENT RESPONSE REGULATOR ARR22"/>
    <property type="match status" value="1"/>
</dbReference>
<dbReference type="InterPro" id="IPR011006">
    <property type="entry name" value="CheY-like_superfamily"/>
</dbReference>
<evidence type="ECO:0000313" key="3">
    <source>
        <dbReference type="EMBL" id="RFZ90082.1"/>
    </source>
</evidence>
<gene>
    <name evidence="3" type="ORF">D0C36_22840</name>
</gene>
<feature type="domain" description="Response regulatory" evidence="2">
    <location>
        <begin position="8"/>
        <end position="136"/>
    </location>
</feature>
<protein>
    <submittedName>
        <fullName evidence="3">Response regulator</fullName>
    </submittedName>
</protein>
<dbReference type="EMBL" id="QWDC01000005">
    <property type="protein sequence ID" value="RFZ90082.1"/>
    <property type="molecule type" value="Genomic_DNA"/>
</dbReference>
<dbReference type="SMART" id="SM00448">
    <property type="entry name" value="REC"/>
    <property type="match status" value="1"/>
</dbReference>
<dbReference type="InterPro" id="IPR052048">
    <property type="entry name" value="ST_Response_Regulator"/>
</dbReference>
<accession>A0A372NMA2</accession>
<dbReference type="PANTHER" id="PTHR43228">
    <property type="entry name" value="TWO-COMPONENT RESPONSE REGULATOR"/>
    <property type="match status" value="1"/>
</dbReference>
<keyword evidence="4" id="KW-1185">Reference proteome</keyword>
<name>A0A372NMA2_9SPHI</name>
<evidence type="ECO:0000259" key="2">
    <source>
        <dbReference type="PROSITE" id="PS50110"/>
    </source>
</evidence>
<dbReference type="OrthoDB" id="673128at2"/>
<reference evidence="3 4" key="1">
    <citation type="submission" date="2018-08" db="EMBL/GenBank/DDBJ databases">
        <title>Mucilaginibacter sp. MYSH2.</title>
        <authorList>
            <person name="Seo T."/>
        </authorList>
    </citation>
    <scope>NUCLEOTIDE SEQUENCE [LARGE SCALE GENOMIC DNA]</scope>
    <source>
        <strain evidence="3 4">MYSH2</strain>
    </source>
</reference>
<dbReference type="Pfam" id="PF00072">
    <property type="entry name" value="Response_reg"/>
    <property type="match status" value="1"/>
</dbReference>
<comment type="caution">
    <text evidence="3">The sequence shown here is derived from an EMBL/GenBank/DDBJ whole genome shotgun (WGS) entry which is preliminary data.</text>
</comment>
<evidence type="ECO:0000256" key="1">
    <source>
        <dbReference type="PROSITE-ProRule" id="PRU00169"/>
    </source>
</evidence>
<dbReference type="Gene3D" id="3.40.50.2300">
    <property type="match status" value="1"/>
</dbReference>
<dbReference type="RefSeq" id="WP_117394049.1">
    <property type="nucleotide sequence ID" value="NZ_QWDC01000005.1"/>
</dbReference>
<dbReference type="GO" id="GO:0000160">
    <property type="term" value="P:phosphorelay signal transduction system"/>
    <property type="evidence" value="ECO:0007669"/>
    <property type="project" value="InterPro"/>
</dbReference>
<dbReference type="SUPFAM" id="SSF52172">
    <property type="entry name" value="CheY-like"/>
    <property type="match status" value="1"/>
</dbReference>
<feature type="modified residue" description="4-aspartylphosphate" evidence="1">
    <location>
        <position position="66"/>
    </location>
</feature>
<sequence length="139" mass="15855">MENKRPADIYVVDDRPIDNLISKLLFKKFDPDMVIDEINDGPTALKQLADIAANEPFFLPDFIFLDLNMPGMDGWEFMTEYKHLGIDNAKKIQIYILSSSLYRQDIQQSDNNPLIAGFISKPLTMATIKSILQPFDAVE</sequence>
<dbReference type="AlphaFoldDB" id="A0A372NMA2"/>
<dbReference type="PROSITE" id="PS50110">
    <property type="entry name" value="RESPONSE_REGULATORY"/>
    <property type="match status" value="1"/>
</dbReference>